<name>A0A5N4AKL1_PHOPY</name>
<dbReference type="Gene3D" id="3.40.390.10">
    <property type="entry name" value="Collagenase (Catalytic Domain)"/>
    <property type="match status" value="1"/>
</dbReference>
<proteinExistence type="inferred from homology"/>
<accession>A0A5N4AKL1</accession>
<dbReference type="AlphaFoldDB" id="A0A5N4AKL1"/>
<evidence type="ECO:0000256" key="7">
    <source>
        <dbReference type="ARBA" id="ARBA00022833"/>
    </source>
</evidence>
<evidence type="ECO:0000313" key="12">
    <source>
        <dbReference type="Proteomes" id="UP000327044"/>
    </source>
</evidence>
<dbReference type="PANTHER" id="PTHR11733">
    <property type="entry name" value="ZINC METALLOPROTEASE FAMILY M13 NEPRILYSIN-RELATED"/>
    <property type="match status" value="1"/>
</dbReference>
<dbReference type="PANTHER" id="PTHR11733:SF224">
    <property type="entry name" value="NEPRILYSIN-2"/>
    <property type="match status" value="1"/>
</dbReference>
<keyword evidence="7" id="KW-0862">Zinc</keyword>
<evidence type="ECO:0000256" key="4">
    <source>
        <dbReference type="ARBA" id="ARBA00022670"/>
    </source>
</evidence>
<gene>
    <name evidence="11" type="ORF">PPYR_08751</name>
</gene>
<keyword evidence="8" id="KW-0482">Metalloprotease</keyword>
<dbReference type="InParanoid" id="A0A5N4AKL1"/>
<organism evidence="11 12">
    <name type="scientific">Photinus pyralis</name>
    <name type="common">Common eastern firefly</name>
    <name type="synonym">Lampyris pyralis</name>
    <dbReference type="NCBI Taxonomy" id="7054"/>
    <lineage>
        <taxon>Eukaryota</taxon>
        <taxon>Metazoa</taxon>
        <taxon>Ecdysozoa</taxon>
        <taxon>Arthropoda</taxon>
        <taxon>Hexapoda</taxon>
        <taxon>Insecta</taxon>
        <taxon>Pterygota</taxon>
        <taxon>Neoptera</taxon>
        <taxon>Endopterygota</taxon>
        <taxon>Coleoptera</taxon>
        <taxon>Polyphaga</taxon>
        <taxon>Elateriformia</taxon>
        <taxon>Elateroidea</taxon>
        <taxon>Lampyridae</taxon>
        <taxon>Lampyrinae</taxon>
        <taxon>Photinus</taxon>
    </lineage>
</organism>
<evidence type="ECO:0000256" key="1">
    <source>
        <dbReference type="ARBA" id="ARBA00001947"/>
    </source>
</evidence>
<keyword evidence="6" id="KW-0378">Hydrolase</keyword>
<comment type="cofactor">
    <cofactor evidence="1">
        <name>Zn(2+)</name>
        <dbReference type="ChEBI" id="CHEBI:29105"/>
    </cofactor>
</comment>
<keyword evidence="5" id="KW-0479">Metal-binding</keyword>
<comment type="subcellular location">
    <subcellularLocation>
        <location evidence="2">Cell membrane</location>
        <topology evidence="2">Single-pass type II membrane protein</topology>
    </subcellularLocation>
</comment>
<dbReference type="PRINTS" id="PR00786">
    <property type="entry name" value="NEPRILYSIN"/>
</dbReference>
<feature type="domain" description="Peptidase M13 N-terminal" evidence="10">
    <location>
        <begin position="51"/>
        <end position="427"/>
    </location>
</feature>
<evidence type="ECO:0000256" key="5">
    <source>
        <dbReference type="ARBA" id="ARBA00022723"/>
    </source>
</evidence>
<feature type="domain" description="Peptidase M13 C-terminal" evidence="9">
    <location>
        <begin position="488"/>
        <end position="692"/>
    </location>
</feature>
<dbReference type="SUPFAM" id="SSF55486">
    <property type="entry name" value="Metalloproteases ('zincins'), catalytic domain"/>
    <property type="match status" value="1"/>
</dbReference>
<protein>
    <recommendedName>
        <fullName evidence="13">Peptidase M13 N-terminal domain-containing protein</fullName>
    </recommendedName>
</protein>
<reference evidence="11 12" key="1">
    <citation type="journal article" date="2018" name="Elife">
        <title>Firefly genomes illuminate parallel origins of bioluminescence in beetles.</title>
        <authorList>
            <person name="Fallon T.R."/>
            <person name="Lower S.E."/>
            <person name="Chang C.H."/>
            <person name="Bessho-Uehara M."/>
            <person name="Martin G.J."/>
            <person name="Bewick A.J."/>
            <person name="Behringer M."/>
            <person name="Debat H.J."/>
            <person name="Wong I."/>
            <person name="Day J.C."/>
            <person name="Suvorov A."/>
            <person name="Silva C.J."/>
            <person name="Stanger-Hall K.F."/>
            <person name="Hall D.W."/>
            <person name="Schmitz R.J."/>
            <person name="Nelson D.R."/>
            <person name="Lewis S.M."/>
            <person name="Shigenobu S."/>
            <person name="Bybee S.M."/>
            <person name="Larracuente A.M."/>
            <person name="Oba Y."/>
            <person name="Weng J.K."/>
        </authorList>
    </citation>
    <scope>NUCLEOTIDE SEQUENCE [LARGE SCALE GENOMIC DNA]</scope>
    <source>
        <strain evidence="11">1611_PpyrPB1</strain>
        <tissue evidence="11">Whole body</tissue>
    </source>
</reference>
<evidence type="ECO:0000256" key="6">
    <source>
        <dbReference type="ARBA" id="ARBA00022801"/>
    </source>
</evidence>
<evidence type="ECO:0000256" key="3">
    <source>
        <dbReference type="ARBA" id="ARBA00007357"/>
    </source>
</evidence>
<sequence length="697" mass="80213">MKNYLIVSAAVNIALVASDTTSNQTPSLCLTPSCIDAASSVLNNMDESVEPCDDFYQFACGNFLQHAKIPNDKYSVSYFKITEDLVKHQLRVVLEENVTVQEPRPFKLVKRTYQTCMNTTAIELDGLTTIKSILEKLGGWPVVQGCKWNQEKFDWKRSVYKFRNFGYDFNYFIAVDTAADIKNSSVDTLYIGPAKVSRSNASGLKWYLNKMVNVATSFGAKKGVAIRELNESVHFELNLSMMARPFQKEKNLSFLYHRISVSELQQKAPNIPWLEYLNSVLNVTNVTIEASDLIILQVAPSYFSELEKLLNNTPKRVLANYLMWKVVESSIPYLAEKLLNNSTQYKNSTFRWKKCVSFTLESMPTATSALYVRKHFNENVKQHVMEMVSDIRKEFVNMVKRTDWMDGDTKQHALEKAAAMSSYIAYPDEFLLDEKLEDYYKEFHVESDNFLQVRLSTKLFNYENVIKRLVLPVNQTSWIKYGKSVDVNAYYSMRSNRIILPAAILQGAFFSDDRPWYMNYGGIGFIIAHEIIHGFDNDGRQHDKFGNLEDWWAPSTKAKFLTKSQCIIDQYGNHSVPELGLNLDGFMTQGENIADNGGIKIAYLAYNEWIRRNGRERLLPGLNYTDRQLFWISAANVWCTKTEPVIEMMLMYASVHPPAKFRINVALSNAHYFARDFNCRIGSKMNPFKKCVVWKFF</sequence>
<evidence type="ECO:0000259" key="10">
    <source>
        <dbReference type="Pfam" id="PF05649"/>
    </source>
</evidence>
<keyword evidence="12" id="KW-1185">Reference proteome</keyword>
<evidence type="ECO:0000313" key="11">
    <source>
        <dbReference type="EMBL" id="KAB0797758.1"/>
    </source>
</evidence>
<dbReference type="InterPro" id="IPR000718">
    <property type="entry name" value="Peptidase_M13"/>
</dbReference>
<dbReference type="CDD" id="cd08662">
    <property type="entry name" value="M13"/>
    <property type="match status" value="1"/>
</dbReference>
<dbReference type="InterPro" id="IPR024079">
    <property type="entry name" value="MetalloPept_cat_dom_sf"/>
</dbReference>
<dbReference type="InterPro" id="IPR018497">
    <property type="entry name" value="Peptidase_M13_C"/>
</dbReference>
<dbReference type="Proteomes" id="UP000327044">
    <property type="component" value="Unassembled WGS sequence"/>
</dbReference>
<dbReference type="InterPro" id="IPR042089">
    <property type="entry name" value="Peptidase_M13_dom_2"/>
</dbReference>
<evidence type="ECO:0000259" key="9">
    <source>
        <dbReference type="Pfam" id="PF01431"/>
    </source>
</evidence>
<dbReference type="GO" id="GO:0016485">
    <property type="term" value="P:protein processing"/>
    <property type="evidence" value="ECO:0007669"/>
    <property type="project" value="TreeGrafter"/>
</dbReference>
<dbReference type="PROSITE" id="PS51885">
    <property type="entry name" value="NEPRILYSIN"/>
    <property type="match status" value="1"/>
</dbReference>
<dbReference type="GO" id="GO:0046872">
    <property type="term" value="F:metal ion binding"/>
    <property type="evidence" value="ECO:0007669"/>
    <property type="project" value="UniProtKB-KW"/>
</dbReference>
<comment type="similarity">
    <text evidence="3">Belongs to the peptidase M13 family.</text>
</comment>
<dbReference type="Pfam" id="PF01431">
    <property type="entry name" value="Peptidase_M13"/>
    <property type="match status" value="1"/>
</dbReference>
<dbReference type="GO" id="GO:0004222">
    <property type="term" value="F:metalloendopeptidase activity"/>
    <property type="evidence" value="ECO:0007669"/>
    <property type="project" value="InterPro"/>
</dbReference>
<evidence type="ECO:0008006" key="13">
    <source>
        <dbReference type="Google" id="ProtNLM"/>
    </source>
</evidence>
<dbReference type="Gene3D" id="1.10.1380.10">
    <property type="entry name" value="Neutral endopeptidase , domain2"/>
    <property type="match status" value="1"/>
</dbReference>
<dbReference type="EMBL" id="VVIM01000006">
    <property type="protein sequence ID" value="KAB0797758.1"/>
    <property type="molecule type" value="Genomic_DNA"/>
</dbReference>
<evidence type="ECO:0000256" key="2">
    <source>
        <dbReference type="ARBA" id="ARBA00004401"/>
    </source>
</evidence>
<keyword evidence="4" id="KW-0645">Protease</keyword>
<dbReference type="InterPro" id="IPR008753">
    <property type="entry name" value="Peptidase_M13_N"/>
</dbReference>
<comment type="caution">
    <text evidence="11">The sequence shown here is derived from an EMBL/GenBank/DDBJ whole genome shotgun (WGS) entry which is preliminary data.</text>
</comment>
<dbReference type="GO" id="GO:0005886">
    <property type="term" value="C:plasma membrane"/>
    <property type="evidence" value="ECO:0007669"/>
    <property type="project" value="UniProtKB-SubCell"/>
</dbReference>
<dbReference type="Pfam" id="PF05649">
    <property type="entry name" value="Peptidase_M13_N"/>
    <property type="match status" value="1"/>
</dbReference>
<evidence type="ECO:0000256" key="8">
    <source>
        <dbReference type="ARBA" id="ARBA00023049"/>
    </source>
</evidence>